<dbReference type="InterPro" id="IPR002292">
    <property type="entry name" value="Orn/put_carbamltrans"/>
</dbReference>
<evidence type="ECO:0000313" key="12">
    <source>
        <dbReference type="Proteomes" id="UP000183365"/>
    </source>
</evidence>
<dbReference type="PANTHER" id="PTHR45753:SF3">
    <property type="entry name" value="ORNITHINE TRANSCARBAMYLASE, MITOCHONDRIAL"/>
    <property type="match status" value="1"/>
</dbReference>
<evidence type="ECO:0000256" key="5">
    <source>
        <dbReference type="ARBA" id="ARBA00022605"/>
    </source>
</evidence>
<evidence type="ECO:0000256" key="6">
    <source>
        <dbReference type="ARBA" id="ARBA00022679"/>
    </source>
</evidence>
<dbReference type="PRINTS" id="PR00102">
    <property type="entry name" value="OTCASE"/>
</dbReference>
<dbReference type="GO" id="GO:0016597">
    <property type="term" value="F:amino acid binding"/>
    <property type="evidence" value="ECO:0007669"/>
    <property type="project" value="InterPro"/>
</dbReference>
<dbReference type="Pfam" id="PF02729">
    <property type="entry name" value="OTCace_N"/>
    <property type="match status" value="1"/>
</dbReference>
<dbReference type="GO" id="GO:0042450">
    <property type="term" value="P:L-arginine biosynthetic process via ornithine"/>
    <property type="evidence" value="ECO:0007669"/>
    <property type="project" value="EnsemblFungi"/>
</dbReference>
<feature type="domain" description="Aspartate/ornithine carbamoyltransferase Asp/Orn-binding" evidence="9">
    <location>
        <begin position="159"/>
        <end position="312"/>
    </location>
</feature>
<evidence type="ECO:0000256" key="1">
    <source>
        <dbReference type="ARBA" id="ARBA00004975"/>
    </source>
</evidence>
<dbReference type="EC" id="2.1.3.3" evidence="3"/>
<dbReference type="FunFam" id="3.40.50.1370:FF:000017">
    <property type="entry name" value="Ornithine carbamoyltransferase"/>
    <property type="match status" value="1"/>
</dbReference>
<dbReference type="GO" id="GO:0005829">
    <property type="term" value="C:cytosol"/>
    <property type="evidence" value="ECO:0007669"/>
    <property type="project" value="EnsemblFungi"/>
</dbReference>
<evidence type="ECO:0000256" key="7">
    <source>
        <dbReference type="ARBA" id="ARBA00033269"/>
    </source>
</evidence>
<dbReference type="VEuPathDB" id="FungiDB:HGUI_01104"/>
<organism evidence="11 12">
    <name type="scientific">Hanseniaspora guilliermondii</name>
    <dbReference type="NCBI Taxonomy" id="56406"/>
    <lineage>
        <taxon>Eukaryota</taxon>
        <taxon>Fungi</taxon>
        <taxon>Dikarya</taxon>
        <taxon>Ascomycota</taxon>
        <taxon>Saccharomycotina</taxon>
        <taxon>Saccharomycetes</taxon>
        <taxon>Saccharomycodales</taxon>
        <taxon>Saccharomycodaceae</taxon>
        <taxon>Hanseniaspora</taxon>
    </lineage>
</organism>
<evidence type="ECO:0000256" key="8">
    <source>
        <dbReference type="RuleBase" id="RU003634"/>
    </source>
</evidence>
<dbReference type="NCBIfam" id="TIGR00658">
    <property type="entry name" value="orni_carb_tr"/>
    <property type="match status" value="1"/>
</dbReference>
<sequence length="323" mass="36352">MSTIRHLTNIKDLTDLEFQTLVFKAQEFKKTFKEGNAEDFAANNKKLLGRTGALLFSKRSTRTRISNEGALSFFGCKPMFLGKDDIQLGVNESFYDSIKVISSMTSCIMARVNKNSEIQELVKHSSVPIINCLCDMYHPLQAICDLLTILEKYGVDNLKNLTLCWIGDANNVINDLMFACLKFGISVKIATPSDIKMDETLAKEAAELAKKNGCVFECNHDAKYSATGSDILVTDTFISMGEEWQKTAKLKQFEGFQINDEIAALAKPDYTFMHCLPRHTEEVSDSVFYDEKHSIVFQEAENRLYAAMATLDVFVNNKGDFNK</sequence>
<gene>
    <name evidence="11" type="ORF">HGUI_01104</name>
</gene>
<evidence type="ECO:0000313" key="11">
    <source>
        <dbReference type="EMBL" id="SGZ38904.1"/>
    </source>
</evidence>
<dbReference type="GO" id="GO:0019240">
    <property type="term" value="P:citrulline biosynthetic process"/>
    <property type="evidence" value="ECO:0007669"/>
    <property type="project" value="TreeGrafter"/>
</dbReference>
<dbReference type="GO" id="GO:1903269">
    <property type="term" value="C:ornithine carbamoyltransferase inhibitor complex"/>
    <property type="evidence" value="ECO:0007669"/>
    <property type="project" value="EnsemblFungi"/>
</dbReference>
<dbReference type="AlphaFoldDB" id="A0A1L0AXV5"/>
<evidence type="ECO:0000256" key="2">
    <source>
        <dbReference type="ARBA" id="ARBA00007805"/>
    </source>
</evidence>
<dbReference type="InterPro" id="IPR036901">
    <property type="entry name" value="Asp/Orn_carbamoylTrfase_sf"/>
</dbReference>
<dbReference type="InterPro" id="IPR006132">
    <property type="entry name" value="Asp/Orn_carbamoyltranf_P-bd"/>
</dbReference>
<evidence type="ECO:0000259" key="9">
    <source>
        <dbReference type="Pfam" id="PF00185"/>
    </source>
</evidence>
<keyword evidence="4" id="KW-0055">Arginine biosynthesis</keyword>
<keyword evidence="12" id="KW-1185">Reference proteome</keyword>
<evidence type="ECO:0000256" key="3">
    <source>
        <dbReference type="ARBA" id="ARBA00013007"/>
    </source>
</evidence>
<reference evidence="12" key="1">
    <citation type="submission" date="2016-11" db="EMBL/GenBank/DDBJ databases">
        <authorList>
            <person name="Guldener U."/>
        </authorList>
    </citation>
    <scope>NUCLEOTIDE SEQUENCE [LARGE SCALE GENOMIC DNA]</scope>
</reference>
<proteinExistence type="inferred from homology"/>
<dbReference type="Pfam" id="PF00185">
    <property type="entry name" value="OTCace"/>
    <property type="match status" value="1"/>
</dbReference>
<dbReference type="GO" id="GO:0004585">
    <property type="term" value="F:ornithine carbamoyltransferase activity"/>
    <property type="evidence" value="ECO:0007669"/>
    <property type="project" value="UniProtKB-EC"/>
</dbReference>
<protein>
    <recommendedName>
        <fullName evidence="3">ornithine carbamoyltransferase</fullName>
        <ecNumber evidence="3">2.1.3.3</ecNumber>
    </recommendedName>
    <alternativeName>
        <fullName evidence="7">Ornithine transcarbamylase</fullName>
    </alternativeName>
</protein>
<dbReference type="Proteomes" id="UP000183365">
    <property type="component" value="Unassembled WGS sequence"/>
</dbReference>
<dbReference type="SUPFAM" id="SSF53671">
    <property type="entry name" value="Aspartate/ornithine carbamoyltransferase"/>
    <property type="match status" value="1"/>
</dbReference>
<comment type="similarity">
    <text evidence="2">Belongs to the aspartate/ornithine carbamoyltransferase superfamily. OTCase family.</text>
</comment>
<dbReference type="Gene3D" id="3.40.50.1370">
    <property type="entry name" value="Aspartate/ornithine carbamoyltransferase"/>
    <property type="match status" value="2"/>
</dbReference>
<evidence type="ECO:0000256" key="4">
    <source>
        <dbReference type="ARBA" id="ARBA00022571"/>
    </source>
</evidence>
<dbReference type="PRINTS" id="PR00100">
    <property type="entry name" value="AOTCASE"/>
</dbReference>
<dbReference type="InterPro" id="IPR006130">
    <property type="entry name" value="Asp/Orn_carbamoylTrfase"/>
</dbReference>
<dbReference type="FunFam" id="3.40.50.1370:FF:000009">
    <property type="entry name" value="Ornithine carbamoyltransferase, mitochondrial"/>
    <property type="match status" value="1"/>
</dbReference>
<comment type="pathway">
    <text evidence="1">Amino-acid biosynthesis; L-arginine biosynthesis; L-arginine from L-ornithine and carbamoyl phosphate: step 1/3.</text>
</comment>
<dbReference type="PANTHER" id="PTHR45753">
    <property type="entry name" value="ORNITHINE CARBAMOYLTRANSFERASE, MITOCHONDRIAL"/>
    <property type="match status" value="1"/>
</dbReference>
<name>A0A1L0AXV5_9ASCO</name>
<dbReference type="InterPro" id="IPR006131">
    <property type="entry name" value="Asp_carbamoyltransf_Asp/Orn-bd"/>
</dbReference>
<dbReference type="OrthoDB" id="10252326at2759"/>
<dbReference type="GO" id="GO:0005739">
    <property type="term" value="C:mitochondrion"/>
    <property type="evidence" value="ECO:0007669"/>
    <property type="project" value="EnsemblFungi"/>
</dbReference>
<keyword evidence="5" id="KW-0028">Amino-acid biosynthesis</keyword>
<dbReference type="EMBL" id="FQNF01000014">
    <property type="protein sequence ID" value="SGZ38904.1"/>
    <property type="molecule type" value="Genomic_DNA"/>
</dbReference>
<feature type="domain" description="Aspartate/ornithine carbamoyltransferase carbamoyl-P binding" evidence="10">
    <location>
        <begin position="5"/>
        <end position="151"/>
    </location>
</feature>
<evidence type="ECO:0000259" key="10">
    <source>
        <dbReference type="Pfam" id="PF02729"/>
    </source>
</evidence>
<keyword evidence="6 8" id="KW-0808">Transferase</keyword>
<dbReference type="PROSITE" id="PS00097">
    <property type="entry name" value="CARBAMOYLTRANSFERASE"/>
    <property type="match status" value="1"/>
</dbReference>
<accession>A0A1L0AXV5</accession>